<organism evidence="1">
    <name type="scientific">Cupriavidus necator</name>
    <name type="common">Alcaligenes eutrophus</name>
    <name type="synonym">Ralstonia eutropha</name>
    <dbReference type="NCBI Taxonomy" id="106590"/>
    <lineage>
        <taxon>Bacteria</taxon>
        <taxon>Pseudomonadati</taxon>
        <taxon>Pseudomonadota</taxon>
        <taxon>Betaproteobacteria</taxon>
        <taxon>Burkholderiales</taxon>
        <taxon>Burkholderiaceae</taxon>
        <taxon>Cupriavidus</taxon>
    </lineage>
</organism>
<reference evidence="1" key="1">
    <citation type="submission" date="2016-09" db="EMBL/GenBank/DDBJ databases">
        <authorList>
            <person name="Capua I."/>
            <person name="De Benedictis P."/>
            <person name="Joannis T."/>
            <person name="Lombin L.H."/>
            <person name="Cattoli G."/>
        </authorList>
    </citation>
    <scope>NUCLEOTIDE SEQUENCE</scope>
    <source>
        <strain evidence="1">B9</strain>
    </source>
</reference>
<protein>
    <submittedName>
        <fullName evidence="1">Uncharacterized protein</fullName>
    </submittedName>
</protein>
<name>A0A1K0IEI2_CUPNE</name>
<dbReference type="EMBL" id="FMSH01000166">
    <property type="protein sequence ID" value="SCU75738.1"/>
    <property type="molecule type" value="Genomic_DNA"/>
</dbReference>
<accession>A0A1K0IEI2</accession>
<gene>
    <name evidence="1" type="ORF">CNECB9_2480037</name>
</gene>
<sequence length="93" mass="10353">MTAVYGVGHHQRRNKIAESEAIDGFVHASANSRRGADAIEQIKVVNMTRCPCYFLAIQAAEAFLWIRWKCLQRARAGREELHGSYCSSAGSAR</sequence>
<proteinExistence type="predicted"/>
<evidence type="ECO:0000313" key="1">
    <source>
        <dbReference type="EMBL" id="SCU75738.1"/>
    </source>
</evidence>
<dbReference type="AlphaFoldDB" id="A0A1K0IEI2"/>